<name>A0A0K2SP14_LIMPI</name>
<evidence type="ECO:0000256" key="1">
    <source>
        <dbReference type="ARBA" id="ARBA00004651"/>
    </source>
</evidence>
<proteinExistence type="inferred from homology"/>
<dbReference type="GO" id="GO:0022857">
    <property type="term" value="F:transmembrane transporter activity"/>
    <property type="evidence" value="ECO:0007669"/>
    <property type="project" value="TreeGrafter"/>
</dbReference>
<dbReference type="InterPro" id="IPR003838">
    <property type="entry name" value="ABC3_permease_C"/>
</dbReference>
<feature type="transmembrane region" description="Helical" evidence="7">
    <location>
        <begin position="359"/>
        <end position="385"/>
    </location>
</feature>
<accession>A0A0K2SP14</accession>
<protein>
    <recommendedName>
        <fullName evidence="12">ABC3 transporter permease protein domain-containing protein</fullName>
    </recommendedName>
</protein>
<reference evidence="11" key="1">
    <citation type="submission" date="2015-07" db="EMBL/GenBank/DDBJ databases">
        <title>Complete genome sequence and phylogenetic analysis of Limnochorda pilosa.</title>
        <authorList>
            <person name="Watanabe M."/>
            <person name="Kojima H."/>
            <person name="Fukui M."/>
        </authorList>
    </citation>
    <scope>NUCLEOTIDE SEQUENCE [LARGE SCALE GENOMIC DNA]</scope>
    <source>
        <strain evidence="11">HC45</strain>
    </source>
</reference>
<evidence type="ECO:0000256" key="2">
    <source>
        <dbReference type="ARBA" id="ARBA00022475"/>
    </source>
</evidence>
<evidence type="ECO:0000259" key="8">
    <source>
        <dbReference type="Pfam" id="PF02687"/>
    </source>
</evidence>
<evidence type="ECO:0000256" key="6">
    <source>
        <dbReference type="ARBA" id="ARBA00038076"/>
    </source>
</evidence>
<dbReference type="InterPro" id="IPR050250">
    <property type="entry name" value="Macrolide_Exporter_MacB"/>
</dbReference>
<feature type="transmembrane region" description="Helical" evidence="7">
    <location>
        <begin position="12"/>
        <end position="37"/>
    </location>
</feature>
<dbReference type="AlphaFoldDB" id="A0A0K2SP14"/>
<dbReference type="GO" id="GO:0005886">
    <property type="term" value="C:plasma membrane"/>
    <property type="evidence" value="ECO:0007669"/>
    <property type="project" value="UniProtKB-SubCell"/>
</dbReference>
<keyword evidence="2" id="KW-1003">Cell membrane</keyword>
<evidence type="ECO:0000313" key="11">
    <source>
        <dbReference type="Proteomes" id="UP000065807"/>
    </source>
</evidence>
<keyword evidence="11" id="KW-1185">Reference proteome</keyword>
<dbReference type="KEGG" id="lpil:LIP_2739"/>
<dbReference type="EMBL" id="AP014924">
    <property type="protein sequence ID" value="BAS28569.1"/>
    <property type="molecule type" value="Genomic_DNA"/>
</dbReference>
<keyword evidence="3 7" id="KW-0812">Transmembrane</keyword>
<evidence type="ECO:0000259" key="9">
    <source>
        <dbReference type="Pfam" id="PF12704"/>
    </source>
</evidence>
<sequence length="444" mass="46341">MPFTWRRLTANWLATVLGILQVGVAIGAVVALLSSVLPALGRGATPSFLEASYHPTRASSDGAGPAAASLFEPQDAALVRHEVDGVTHAATLARQPLVVIEAEGRRHLVRSVGATEPDYFRLTGLQAVAGALFGPAEMAQGAGVAVLSEVVARQLFGEPADALNREIVMLSVEEGLVLQGRLGALPHGMTYPPRATLKVAGVFRRPETASAASVDLLQPEVLVPIGWLEPDGGARTGGAGPFRGHRADTLYVAAASRSAEDVRREMKVLLEPLLEERRLQQALESDDRSSTWELQVTLGGFAGRVQERSRALSGVLVGAVLAAVVAAGLAIGTAGLVHTMEHTHAIGLYRALGATRGRIMGRVAAESVGVAGMGALLGVGLAWPMQRLLGPLLALLPTASPEQHIQLAALGIGVGLALAVGLVAGWYPGWLATRWSATEALREE</sequence>
<dbReference type="PANTHER" id="PTHR30572:SF4">
    <property type="entry name" value="ABC TRANSPORTER PERMEASE YTRF"/>
    <property type="match status" value="1"/>
</dbReference>
<evidence type="ECO:0008006" key="12">
    <source>
        <dbReference type="Google" id="ProtNLM"/>
    </source>
</evidence>
<dbReference type="Pfam" id="PF02687">
    <property type="entry name" value="FtsX"/>
    <property type="match status" value="1"/>
</dbReference>
<keyword evidence="5 7" id="KW-0472">Membrane</keyword>
<organism evidence="10 11">
    <name type="scientific">Limnochorda pilosa</name>
    <dbReference type="NCBI Taxonomy" id="1555112"/>
    <lineage>
        <taxon>Bacteria</taxon>
        <taxon>Bacillati</taxon>
        <taxon>Bacillota</taxon>
        <taxon>Limnochordia</taxon>
        <taxon>Limnochordales</taxon>
        <taxon>Limnochordaceae</taxon>
        <taxon>Limnochorda</taxon>
    </lineage>
</organism>
<keyword evidence="4 7" id="KW-1133">Transmembrane helix</keyword>
<dbReference type="InterPro" id="IPR025857">
    <property type="entry name" value="MacB_PCD"/>
</dbReference>
<comment type="similarity">
    <text evidence="6">Belongs to the ABC-4 integral membrane protein family.</text>
</comment>
<reference evidence="11" key="2">
    <citation type="journal article" date="2016" name="Int. J. Syst. Evol. Microbiol.">
        <title>Complete genome sequence and cell structure of Limnochorda pilosa, a Gram-negative spore-former within the phylum Firmicutes.</title>
        <authorList>
            <person name="Watanabe M."/>
            <person name="Kojima H."/>
            <person name="Fukui M."/>
        </authorList>
    </citation>
    <scope>NUCLEOTIDE SEQUENCE [LARGE SCALE GENOMIC DNA]</scope>
    <source>
        <strain evidence="11">HC45</strain>
    </source>
</reference>
<evidence type="ECO:0000313" key="10">
    <source>
        <dbReference type="EMBL" id="BAS28569.1"/>
    </source>
</evidence>
<feature type="domain" description="MacB-like periplasmic core" evidence="9">
    <location>
        <begin position="22"/>
        <end position="267"/>
    </location>
</feature>
<evidence type="ECO:0000256" key="3">
    <source>
        <dbReference type="ARBA" id="ARBA00022692"/>
    </source>
</evidence>
<comment type="subcellular location">
    <subcellularLocation>
        <location evidence="1">Cell membrane</location>
        <topology evidence="1">Multi-pass membrane protein</topology>
    </subcellularLocation>
</comment>
<dbReference type="PANTHER" id="PTHR30572">
    <property type="entry name" value="MEMBRANE COMPONENT OF TRANSPORTER-RELATED"/>
    <property type="match status" value="1"/>
</dbReference>
<evidence type="ECO:0000256" key="4">
    <source>
        <dbReference type="ARBA" id="ARBA00022989"/>
    </source>
</evidence>
<feature type="transmembrane region" description="Helical" evidence="7">
    <location>
        <begin position="405"/>
        <end position="427"/>
    </location>
</feature>
<dbReference type="STRING" id="1555112.LIP_2739"/>
<dbReference type="Pfam" id="PF12704">
    <property type="entry name" value="MacB_PCD"/>
    <property type="match status" value="1"/>
</dbReference>
<feature type="domain" description="ABC3 transporter permease C-terminal" evidence="8">
    <location>
        <begin position="320"/>
        <end position="434"/>
    </location>
</feature>
<dbReference type="Proteomes" id="UP000065807">
    <property type="component" value="Chromosome"/>
</dbReference>
<feature type="transmembrane region" description="Helical" evidence="7">
    <location>
        <begin position="315"/>
        <end position="338"/>
    </location>
</feature>
<gene>
    <name evidence="10" type="ORF">LIP_2739</name>
</gene>
<dbReference type="RefSeq" id="WP_068139113.1">
    <property type="nucleotide sequence ID" value="NZ_AP014924.1"/>
</dbReference>
<evidence type="ECO:0000256" key="5">
    <source>
        <dbReference type="ARBA" id="ARBA00023136"/>
    </source>
</evidence>
<evidence type="ECO:0000256" key="7">
    <source>
        <dbReference type="SAM" id="Phobius"/>
    </source>
</evidence>